<sequence>MLLVFNKRGVGIIILMNQVIKQIQMHRVMPFR</sequence>
<protein>
    <submittedName>
        <fullName evidence="1">Uncharacterized protein</fullName>
    </submittedName>
</protein>
<proteinExistence type="predicted"/>
<evidence type="ECO:0000313" key="1">
    <source>
        <dbReference type="EMBL" id="KAH7670499.1"/>
    </source>
</evidence>
<dbReference type="Proteomes" id="UP000827976">
    <property type="component" value="Chromosome 10"/>
</dbReference>
<evidence type="ECO:0000313" key="2">
    <source>
        <dbReference type="Proteomes" id="UP000827976"/>
    </source>
</evidence>
<comment type="caution">
    <text evidence="1">The sequence shown here is derived from an EMBL/GenBank/DDBJ whole genome shotgun (WGS) entry which is preliminary data.</text>
</comment>
<name>A0ACB7VAI1_DIOAL</name>
<dbReference type="EMBL" id="CM037020">
    <property type="protein sequence ID" value="KAH7670499.1"/>
    <property type="molecule type" value="Genomic_DNA"/>
</dbReference>
<keyword evidence="2" id="KW-1185">Reference proteome</keyword>
<gene>
    <name evidence="1" type="ORF">IHE45_10G031000</name>
</gene>
<reference evidence="2" key="1">
    <citation type="journal article" date="2022" name="Nat. Commun.">
        <title>Chromosome evolution and the genetic basis of agronomically important traits in greater yam.</title>
        <authorList>
            <person name="Bredeson J.V."/>
            <person name="Lyons J.B."/>
            <person name="Oniyinde I.O."/>
            <person name="Okereke N.R."/>
            <person name="Kolade O."/>
            <person name="Nnabue I."/>
            <person name="Nwadili C.O."/>
            <person name="Hribova E."/>
            <person name="Parker M."/>
            <person name="Nwogha J."/>
            <person name="Shu S."/>
            <person name="Carlson J."/>
            <person name="Kariba R."/>
            <person name="Muthemba S."/>
            <person name="Knop K."/>
            <person name="Barton G.J."/>
            <person name="Sherwood A.V."/>
            <person name="Lopez-Montes A."/>
            <person name="Asiedu R."/>
            <person name="Jamnadass R."/>
            <person name="Muchugi A."/>
            <person name="Goodstein D."/>
            <person name="Egesi C.N."/>
            <person name="Featherston J."/>
            <person name="Asfaw A."/>
            <person name="Simpson G.G."/>
            <person name="Dolezel J."/>
            <person name="Hendre P.S."/>
            <person name="Van Deynze A."/>
            <person name="Kumar P.L."/>
            <person name="Obidiegwu J.E."/>
            <person name="Bhattacharjee R."/>
            <person name="Rokhsar D.S."/>
        </authorList>
    </citation>
    <scope>NUCLEOTIDE SEQUENCE [LARGE SCALE GENOMIC DNA]</scope>
    <source>
        <strain evidence="2">cv. TDa95/00328</strain>
    </source>
</reference>
<accession>A0ACB7VAI1</accession>
<organism evidence="1 2">
    <name type="scientific">Dioscorea alata</name>
    <name type="common">Purple yam</name>
    <dbReference type="NCBI Taxonomy" id="55571"/>
    <lineage>
        <taxon>Eukaryota</taxon>
        <taxon>Viridiplantae</taxon>
        <taxon>Streptophyta</taxon>
        <taxon>Embryophyta</taxon>
        <taxon>Tracheophyta</taxon>
        <taxon>Spermatophyta</taxon>
        <taxon>Magnoliopsida</taxon>
        <taxon>Liliopsida</taxon>
        <taxon>Dioscoreales</taxon>
        <taxon>Dioscoreaceae</taxon>
        <taxon>Dioscorea</taxon>
    </lineage>
</organism>